<dbReference type="EMBL" id="JAWXXP010000001">
    <property type="protein sequence ID" value="MDX5993954.1"/>
    <property type="molecule type" value="Genomic_DNA"/>
</dbReference>
<organism evidence="4 5">
    <name type="scientific">Ectopseudomonas alcaliphila</name>
    <dbReference type="NCBI Taxonomy" id="101564"/>
    <lineage>
        <taxon>Bacteria</taxon>
        <taxon>Pseudomonadati</taxon>
        <taxon>Pseudomonadota</taxon>
        <taxon>Gammaproteobacteria</taxon>
        <taxon>Pseudomonadales</taxon>
        <taxon>Pseudomonadaceae</taxon>
        <taxon>Ectopseudomonas</taxon>
    </lineage>
</organism>
<protein>
    <submittedName>
        <fullName evidence="3">Aldo/keto reductase</fullName>
    </submittedName>
    <submittedName>
        <fullName evidence="4">Predicted oxidoreductase</fullName>
    </submittedName>
</protein>
<dbReference type="GO" id="GO:0016491">
    <property type="term" value="F:oxidoreductase activity"/>
    <property type="evidence" value="ECO:0007669"/>
    <property type="project" value="UniProtKB-KW"/>
</dbReference>
<evidence type="ECO:0000256" key="1">
    <source>
        <dbReference type="ARBA" id="ARBA00023002"/>
    </source>
</evidence>
<dbReference type="PANTHER" id="PTHR43364:SF6">
    <property type="entry name" value="OXIDOREDUCTASE-RELATED"/>
    <property type="match status" value="1"/>
</dbReference>
<reference evidence="3 6" key="2">
    <citation type="submission" date="2023-11" db="EMBL/GenBank/DDBJ databases">
        <title>MicrobeMod: A computational toolkit for identifying prokaryotic methylation and restriction-modification with nanopore sequencing.</title>
        <authorList>
            <person name="Crits-Christoph A."/>
            <person name="Kang S.C."/>
            <person name="Lee H."/>
            <person name="Ostrov N."/>
        </authorList>
    </citation>
    <scope>NUCLEOTIDE SEQUENCE [LARGE SCALE GENOMIC DNA]</scope>
    <source>
        <strain evidence="3 6">ATCC BAA-571</strain>
    </source>
</reference>
<dbReference type="AlphaFoldDB" id="A0A1G7FTH9"/>
<dbReference type="InterPro" id="IPR023210">
    <property type="entry name" value="NADP_OxRdtase_dom"/>
</dbReference>
<dbReference type="Gene3D" id="3.20.20.100">
    <property type="entry name" value="NADP-dependent oxidoreductase domain"/>
    <property type="match status" value="1"/>
</dbReference>
<dbReference type="InterPro" id="IPR050523">
    <property type="entry name" value="AKR_Detox_Biosynth"/>
</dbReference>
<feature type="domain" description="NADP-dependent oxidoreductase" evidence="2">
    <location>
        <begin position="16"/>
        <end position="314"/>
    </location>
</feature>
<evidence type="ECO:0000313" key="3">
    <source>
        <dbReference type="EMBL" id="MDX5993954.1"/>
    </source>
</evidence>
<proteinExistence type="predicted"/>
<accession>A0A1G7FTH9</accession>
<dbReference type="InterPro" id="IPR036812">
    <property type="entry name" value="NAD(P)_OxRdtase_dom_sf"/>
</dbReference>
<dbReference type="EMBL" id="FNAE01000004">
    <property type="protein sequence ID" value="SDE79220.1"/>
    <property type="molecule type" value="Genomic_DNA"/>
</dbReference>
<dbReference type="FunFam" id="3.20.20.100:FF:000004">
    <property type="entry name" value="Oxidoreductase, aldo/keto reductase"/>
    <property type="match status" value="1"/>
</dbReference>
<evidence type="ECO:0000259" key="2">
    <source>
        <dbReference type="Pfam" id="PF00248"/>
    </source>
</evidence>
<dbReference type="OrthoDB" id="9772407at2"/>
<dbReference type="GO" id="GO:0005829">
    <property type="term" value="C:cytosol"/>
    <property type="evidence" value="ECO:0007669"/>
    <property type="project" value="UniProtKB-ARBA"/>
</dbReference>
<keyword evidence="6" id="KW-1185">Reference proteome</keyword>
<evidence type="ECO:0000313" key="6">
    <source>
        <dbReference type="Proteomes" id="UP001278050"/>
    </source>
</evidence>
<keyword evidence="1" id="KW-0560">Oxidoreductase</keyword>
<gene>
    <name evidence="4" type="ORF">SAMN05216575_1046</name>
    <name evidence="3" type="ORF">SIM71_17985</name>
</gene>
<dbReference type="SUPFAM" id="SSF51430">
    <property type="entry name" value="NAD(P)-linked oxidoreductase"/>
    <property type="match status" value="1"/>
</dbReference>
<dbReference type="PANTHER" id="PTHR43364">
    <property type="entry name" value="NADH-SPECIFIC METHYLGLYOXAL REDUCTASE-RELATED"/>
    <property type="match status" value="1"/>
</dbReference>
<dbReference type="Pfam" id="PF00248">
    <property type="entry name" value="Aldo_ket_red"/>
    <property type="match status" value="1"/>
</dbReference>
<sequence>MSASKALGNTGLRISPLVLGGNVFGWTLDARASFELLSAAFEAGITTLDTADVYSNWVEGHAGGESELIIGQWLAANPGLRDRLTLFTKVGAAMGEGGGLSRQWIVRAVEDSLRRLRTDYIDLYFSHYPDVQTPHEETLRAYESLIASGKVRAIGASNYSLEQLDAAQAIAADAGLPSYGVLQLEYNLYDRQDYETQLQAYAQAKGLGVVSYFSLASGFLSGKYRTFDDIRQAARAEDLERYFTERGQRILDALALLSEQLGISPASIALAWLMAQPGISAPIASATSLAQLRALQAAMTLELDEAALQMLRQASAW</sequence>
<evidence type="ECO:0000313" key="5">
    <source>
        <dbReference type="Proteomes" id="UP000182413"/>
    </source>
</evidence>
<evidence type="ECO:0000313" key="4">
    <source>
        <dbReference type="EMBL" id="SDE79220.1"/>
    </source>
</evidence>
<reference evidence="4 5" key="1">
    <citation type="submission" date="2016-10" db="EMBL/GenBank/DDBJ databases">
        <authorList>
            <person name="de Groot N.N."/>
        </authorList>
    </citation>
    <scope>NUCLEOTIDE SEQUENCE [LARGE SCALE GENOMIC DNA]</scope>
    <source>
        <strain evidence="4 5">JCM 10630</strain>
    </source>
</reference>
<dbReference type="Proteomes" id="UP000182413">
    <property type="component" value="Unassembled WGS sequence"/>
</dbReference>
<dbReference type="Proteomes" id="UP001278050">
    <property type="component" value="Unassembled WGS sequence"/>
</dbReference>
<dbReference type="CDD" id="cd19081">
    <property type="entry name" value="AKR_AKR9C1"/>
    <property type="match status" value="1"/>
</dbReference>
<name>A0A1G7FTH9_9GAMM</name>
<dbReference type="RefSeq" id="WP_074678955.1">
    <property type="nucleotide sequence ID" value="NZ_CBCSET010000004.1"/>
</dbReference>